<dbReference type="PANTHER" id="PTHR19297:SF181">
    <property type="entry name" value="PROTEIN XYLOSYLTRANSFERASE"/>
    <property type="match status" value="1"/>
</dbReference>
<keyword evidence="3" id="KW-0328">Glycosyltransferase</keyword>
<comment type="similarity">
    <text evidence="10">Belongs to the glycosyltransferase 14 family.</text>
</comment>
<reference evidence="12" key="3">
    <citation type="submission" date="2015-06" db="UniProtKB">
        <authorList>
            <consortium name="EnsemblMetazoa"/>
        </authorList>
    </citation>
    <scope>IDENTIFICATION</scope>
</reference>
<name>R7VBY2_CAPTE</name>
<keyword evidence="9" id="KW-0325">Glycoprotein</keyword>
<dbReference type="OMA" id="FIIWGDY"/>
<dbReference type="Pfam" id="PF02485">
    <property type="entry name" value="Branch"/>
    <property type="match status" value="1"/>
</dbReference>
<protein>
    <recommendedName>
        <fullName evidence="14">Protein xylosyltransferase</fullName>
    </recommendedName>
</protein>
<evidence type="ECO:0000256" key="5">
    <source>
        <dbReference type="ARBA" id="ARBA00022692"/>
    </source>
</evidence>
<evidence type="ECO:0008006" key="14">
    <source>
        <dbReference type="Google" id="ProtNLM"/>
    </source>
</evidence>
<keyword evidence="5" id="KW-0812">Transmembrane</keyword>
<evidence type="ECO:0000256" key="7">
    <source>
        <dbReference type="ARBA" id="ARBA00022989"/>
    </source>
</evidence>
<dbReference type="EMBL" id="AMQN01000595">
    <property type="status" value="NOT_ANNOTATED_CDS"/>
    <property type="molecule type" value="Genomic_DNA"/>
</dbReference>
<evidence type="ECO:0000256" key="10">
    <source>
        <dbReference type="ARBA" id="ARBA00038150"/>
    </source>
</evidence>
<dbReference type="EMBL" id="KB293180">
    <property type="protein sequence ID" value="ELU16353.1"/>
    <property type="molecule type" value="Genomic_DNA"/>
</dbReference>
<keyword evidence="4" id="KW-0808">Transferase</keyword>
<comment type="pathway">
    <text evidence="2">Protein modification; protein glycosylation.</text>
</comment>
<evidence type="ECO:0000256" key="9">
    <source>
        <dbReference type="ARBA" id="ARBA00023180"/>
    </source>
</evidence>
<proteinExistence type="inferred from homology"/>
<keyword evidence="6" id="KW-0735">Signal-anchor</keyword>
<dbReference type="HOGENOM" id="CLU_032341_1_0_1"/>
<reference evidence="13" key="1">
    <citation type="submission" date="2012-12" db="EMBL/GenBank/DDBJ databases">
        <authorList>
            <person name="Hellsten U."/>
            <person name="Grimwood J."/>
            <person name="Chapman J.A."/>
            <person name="Shapiro H."/>
            <person name="Aerts A."/>
            <person name="Otillar R.P."/>
            <person name="Terry A.Y."/>
            <person name="Boore J.L."/>
            <person name="Simakov O."/>
            <person name="Marletaz F."/>
            <person name="Cho S.-J."/>
            <person name="Edsinger-Gonzales E."/>
            <person name="Havlak P."/>
            <person name="Kuo D.-H."/>
            <person name="Larsson T."/>
            <person name="Lv J."/>
            <person name="Arendt D."/>
            <person name="Savage R."/>
            <person name="Osoegawa K."/>
            <person name="de Jong P."/>
            <person name="Lindberg D.R."/>
            <person name="Seaver E.C."/>
            <person name="Weisblat D.A."/>
            <person name="Putnam N.H."/>
            <person name="Grigoriev I.V."/>
            <person name="Rokhsar D.S."/>
        </authorList>
    </citation>
    <scope>NUCLEOTIDE SEQUENCE</scope>
    <source>
        <strain evidence="13">I ESC-2004</strain>
    </source>
</reference>
<dbReference type="GO" id="GO:0016020">
    <property type="term" value="C:membrane"/>
    <property type="evidence" value="ECO:0007669"/>
    <property type="project" value="UniProtKB-SubCell"/>
</dbReference>
<gene>
    <name evidence="11" type="ORF">CAPTEDRAFT_182007</name>
</gene>
<evidence type="ECO:0000256" key="3">
    <source>
        <dbReference type="ARBA" id="ARBA00022676"/>
    </source>
</evidence>
<dbReference type="EnsemblMetazoa" id="CapteT182007">
    <property type="protein sequence ID" value="CapteP182007"/>
    <property type="gene ID" value="CapteG182007"/>
</dbReference>
<evidence type="ECO:0000256" key="4">
    <source>
        <dbReference type="ARBA" id="ARBA00022679"/>
    </source>
</evidence>
<evidence type="ECO:0000256" key="6">
    <source>
        <dbReference type="ARBA" id="ARBA00022968"/>
    </source>
</evidence>
<keyword evidence="8" id="KW-0472">Membrane</keyword>
<dbReference type="OrthoDB" id="2019572at2759"/>
<dbReference type="GO" id="GO:0008375">
    <property type="term" value="F:acetylglucosaminyltransferase activity"/>
    <property type="evidence" value="ECO:0007669"/>
    <property type="project" value="TreeGrafter"/>
</dbReference>
<dbReference type="PANTHER" id="PTHR19297">
    <property type="entry name" value="GLYCOSYLTRANSFERASE 14 FAMILY MEMBER"/>
    <property type="match status" value="1"/>
</dbReference>
<evidence type="ECO:0000256" key="1">
    <source>
        <dbReference type="ARBA" id="ARBA00004606"/>
    </source>
</evidence>
<evidence type="ECO:0000313" key="12">
    <source>
        <dbReference type="EnsemblMetazoa" id="CapteP182007"/>
    </source>
</evidence>
<sequence>MLKGDEGELKRAQAVMIKIPKQPIYDETYMEWTQNCPKFRAQRGYVEVPLSEEEENYPLAFSIAMYTDVEQTERLLRAIYQPQNLYCIHIDTKSPLLLHRTMQSLVRCFPNVFIASHLDKIKWGDVSVLLPAINCMRDMVRRYKGRWKYFINLTGQEMPLRTNWELVQIAKIFNGSNDIGGSAARMEMARVEHLWTHRWSKTYQQTIFYDTMQPKAPFRLDLTFVKGELHGLFSRRMLEYIIEDPISQEYLRWCWDTGHPSEHYWNVLNYNKQLKAPGGYEGPSDLADEYSVRQVIRAKSWVGHYNNRECQGKVVRGICVYGAGDTPWLATRPELFANKFHLTFQYLGYDCLEERHRNRTMMRDKVDLDREFYKNLPTVKFSRKDGLE</sequence>
<dbReference type="AlphaFoldDB" id="R7VBY2"/>
<evidence type="ECO:0000313" key="11">
    <source>
        <dbReference type="EMBL" id="ELU16353.1"/>
    </source>
</evidence>
<evidence type="ECO:0000256" key="2">
    <source>
        <dbReference type="ARBA" id="ARBA00004922"/>
    </source>
</evidence>
<dbReference type="STRING" id="283909.R7VBY2"/>
<reference evidence="11 13" key="2">
    <citation type="journal article" date="2013" name="Nature">
        <title>Insights into bilaterian evolution from three spiralian genomes.</title>
        <authorList>
            <person name="Simakov O."/>
            <person name="Marletaz F."/>
            <person name="Cho S.J."/>
            <person name="Edsinger-Gonzales E."/>
            <person name="Havlak P."/>
            <person name="Hellsten U."/>
            <person name="Kuo D.H."/>
            <person name="Larsson T."/>
            <person name="Lv J."/>
            <person name="Arendt D."/>
            <person name="Savage R."/>
            <person name="Osoegawa K."/>
            <person name="de Jong P."/>
            <person name="Grimwood J."/>
            <person name="Chapman J.A."/>
            <person name="Shapiro H."/>
            <person name="Aerts A."/>
            <person name="Otillar R.P."/>
            <person name="Terry A.Y."/>
            <person name="Boore J.L."/>
            <person name="Grigoriev I.V."/>
            <person name="Lindberg D.R."/>
            <person name="Seaver E.C."/>
            <person name="Weisblat D.A."/>
            <person name="Putnam N.H."/>
            <person name="Rokhsar D.S."/>
        </authorList>
    </citation>
    <scope>NUCLEOTIDE SEQUENCE</scope>
    <source>
        <strain evidence="11 13">I ESC-2004</strain>
    </source>
</reference>
<comment type="subcellular location">
    <subcellularLocation>
        <location evidence="1">Membrane</location>
        <topology evidence="1">Single-pass type II membrane protein</topology>
    </subcellularLocation>
</comment>
<dbReference type="Proteomes" id="UP000014760">
    <property type="component" value="Unassembled WGS sequence"/>
</dbReference>
<keyword evidence="13" id="KW-1185">Reference proteome</keyword>
<evidence type="ECO:0000313" key="13">
    <source>
        <dbReference type="Proteomes" id="UP000014760"/>
    </source>
</evidence>
<keyword evidence="7" id="KW-1133">Transmembrane helix</keyword>
<evidence type="ECO:0000256" key="8">
    <source>
        <dbReference type="ARBA" id="ARBA00023136"/>
    </source>
</evidence>
<accession>R7VBY2</accession>
<organism evidence="11">
    <name type="scientific">Capitella teleta</name>
    <name type="common">Polychaete worm</name>
    <dbReference type="NCBI Taxonomy" id="283909"/>
    <lineage>
        <taxon>Eukaryota</taxon>
        <taxon>Metazoa</taxon>
        <taxon>Spiralia</taxon>
        <taxon>Lophotrochozoa</taxon>
        <taxon>Annelida</taxon>
        <taxon>Polychaeta</taxon>
        <taxon>Sedentaria</taxon>
        <taxon>Scolecida</taxon>
        <taxon>Capitellidae</taxon>
        <taxon>Capitella</taxon>
    </lineage>
</organism>
<dbReference type="InterPro" id="IPR003406">
    <property type="entry name" value="Glyco_trans_14"/>
</dbReference>